<feature type="compositionally biased region" description="Basic and acidic residues" evidence="1">
    <location>
        <begin position="1082"/>
        <end position="1095"/>
    </location>
</feature>
<feature type="compositionally biased region" description="Basic and acidic residues" evidence="1">
    <location>
        <begin position="3006"/>
        <end position="3039"/>
    </location>
</feature>
<feature type="compositionally biased region" description="Basic and acidic residues" evidence="1">
    <location>
        <begin position="3663"/>
        <end position="3673"/>
    </location>
</feature>
<dbReference type="Pfam" id="PF00612">
    <property type="entry name" value="IQ"/>
    <property type="match status" value="1"/>
</dbReference>
<feature type="compositionally biased region" description="Basic and acidic residues" evidence="1">
    <location>
        <begin position="1784"/>
        <end position="1799"/>
    </location>
</feature>
<feature type="compositionally biased region" description="Polar residues" evidence="1">
    <location>
        <begin position="638"/>
        <end position="648"/>
    </location>
</feature>
<evidence type="ECO:0000313" key="3">
    <source>
        <dbReference type="Proteomes" id="UP000801492"/>
    </source>
</evidence>
<dbReference type="CDD" id="cd23767">
    <property type="entry name" value="IQCD"/>
    <property type="match status" value="1"/>
</dbReference>
<feature type="compositionally biased region" description="Basic and acidic residues" evidence="1">
    <location>
        <begin position="2474"/>
        <end position="2486"/>
    </location>
</feature>
<feature type="compositionally biased region" description="Basic and acidic residues" evidence="1">
    <location>
        <begin position="898"/>
        <end position="932"/>
    </location>
</feature>
<feature type="compositionally biased region" description="Basic and acidic residues" evidence="1">
    <location>
        <begin position="2875"/>
        <end position="2952"/>
    </location>
</feature>
<name>A0A8K0D9A2_IGNLU</name>
<feature type="compositionally biased region" description="Basic and acidic residues" evidence="1">
    <location>
        <begin position="746"/>
        <end position="758"/>
    </location>
</feature>
<feature type="compositionally biased region" description="Polar residues" evidence="1">
    <location>
        <begin position="3433"/>
        <end position="3447"/>
    </location>
</feature>
<feature type="compositionally biased region" description="Basic and acidic residues" evidence="1">
    <location>
        <begin position="1714"/>
        <end position="1731"/>
    </location>
</feature>
<feature type="compositionally biased region" description="Basic and acidic residues" evidence="1">
    <location>
        <begin position="1176"/>
        <end position="1186"/>
    </location>
</feature>
<dbReference type="InterPro" id="IPR047579">
    <property type="entry name" value="DD_CABYR_SP17"/>
</dbReference>
<feature type="compositionally biased region" description="Polar residues" evidence="1">
    <location>
        <begin position="1806"/>
        <end position="1815"/>
    </location>
</feature>
<feature type="compositionally biased region" description="Basic and acidic residues" evidence="1">
    <location>
        <begin position="3633"/>
        <end position="3643"/>
    </location>
</feature>
<dbReference type="InterPro" id="IPR000048">
    <property type="entry name" value="IQ_motif_EF-hand-BS"/>
</dbReference>
<sequence length="3838" mass="429520">MMQVSSSTNMEEQDGGTGTVVKRLSVPVGLEELMASLTKEVLQKKPRDIYNFASEHFAHLLALRDNGNYQQPPSKAITYASKENIENILGRQETLSGKSGKHLSRQVSIRADSPTRKSGQRRIKRSGTPKHDGNNNNSDKETESEKKKKTFTRKQTPGSKNKFDSLEVVKEDSLKLATKRHSLSRKATDSKSSSSKSDSQSSKESKSSVEENGKTKKKKKKPCPTASPGKFVPKKSSVEEGKAEIKDGLLTVSSPKILKDSQKSPESFNLSTTLVVPVVAAATSCLKEGDTANDKQKEPHEDSETGEATSKSYDSLILRQELQKAEDEAKFNNFKSSYNPYILKQEIKNASETLENNNETVKDEDRAQEKLNSKIHEHEQDTVSEGSIENKKEVDDNVKMSKTDLASTSQLQHSSELHDILIPKEPSTGPRIENPRSPNVAEVEQRPLSTKLQHTGEMHDTLVPKEIAENVIVSASHEGLNTKLQHSGELHDTLVPKEIAENVIVPASHDDKQEAHAKSKKDEISISQRVADAATTIQAGIRGYLTRKQYKNETSQRTNENGKGKEIKDEELEEMAKRLDSIDVPSESPHTSVMLNLENEDSLKDEKQDHMVKEKLTKSKSVHEMSPMEKLQVTGFSKSLSVTDSAISKTLDDDDEKMRTEEYESFEHTEDLGLGSEISTTQYLEKSSKSFDESKEDQSEKPEEDKEKESHLEHTGEIHDSLIPKERINEEHKTWKKSPQPPDTGETLHEEKVSKDDVSILQEASTRDTSLQHSGELHDTLVLKEAKETVSQSKEDSSGNKLEEAKEKDDEIKVGQNMKVQDENINVKETKEEEKEEVRQKEIPEVEEIDSKGKVILQHSSELHDLLIPKLVEEKALGKSSDLEKSKYIGQLSTTETENVHDKNHHDLTNQVRKEDNKLDEGEKLEHSGEFHDILIPKDTREILSEIAKNKTTEESKNLEHSSEFHDTLIPKSEDLKPVKHSESVEILHEKSLDKEVVTSQKGKDLPDTLTLNETVGLAEDIQRPNSVEDKHLKMQDNMDRIEETLDKKETTPLLNQLDSVVHDSDLESKEEELDENIKDAENLQHTGELHDTVIPKEIPLASRDDAQDIPKVSDNKTEELPAQILSVLPDEEEQLKKDEEIVKGTNDAKQLTADNLQHTGELHDLLIPKRTSSASKKDEDVHTEEQVEEIVPSAQLKGNLEEIRKLSEEKRNIEHTSSERLEHTGELHDTLVPENRKHSEETMDNKDDKKRKPSAELKDTIDNEDASVKEVQELITEAKSIEQLERGIYKEAPERDIDHSKKTLDDESDQGNISPSQSDDARYKDVEKNIEGNTDENNHAEQLEEEKLKHTGELHDTIVVVDKKTPEETIDIKEDKTNKLSTELEDTIDNKDASIKDSEEPITEIKIPVDESYSASDISMLHSEVKQAAETPLYETVTEKQEVSNDKTPSTSDISKLHSEVESLTKASSPEETLGNNNEVQDATSGEIPSTFDVSKLHADVENATRDSPENKPEKNEEEHQVPVNEAHNTLDITELGSEVKKASDISLDEKPQKATEKQTVSIDEVPSTFDISKLHDEVESTTKTPLPEQRSEKDLQAQHATPGEIPNTFDISTLLAAIENSIADSSEDKSEKSEKERQVPVSEAHSTFDISQLHSEVKKAAEAPLDEQSQDVTEKHVSNDKVPSTFDISKLHSEVESTTKDFSPEDFQVENARADSPEDKAEKDEKEEVPINEGNSGFDLTKLRSEIKKAADAPLDEKYQAVTKKQQVSDDEVPSAFNISKLHSDVESATKDSSQEEKLEEDLQGQQATTKEIPSTFDISKLHADVENATAVFLENESEKSNKEHQVPIDQVHSAFDISKLHSEQEQEQPEATLKENSDNEDKLKSGFDVSKLRSEIENASEDSHVEKSDAPEEISKTNYEQKDDSLLHPGKEKPETEKSQNKEKMQAGDETEIVGLEDLEKQIEIDTDEKEIKEKEQKIREGAKDIPASEIKDSTKNIQESIDLVKDDGTGIIKGDVFDKKEQPLLESAKFSDDNNKDAKKENIELHLPLQDKELKRDIHDKLKSPVIEDEHNKQAGGTDEIDNISKNAKTPLPSPEIESRNILADESSLNLYESAPTRPVTSDITPNIISNQNTQIPSDKLNKQVKNLDHNSQLTVKNYLSPDNKDLPLNLENNTEHENEEIILHDKDEKLKNDDEKDRPVSKASTISTDSAATVIFANISPRERNVFERSLSDASEKSEESKTITEIEQKGKNDDEAFFDMDELKKEIADEKEFKSESSPAILDSQANQDQIKNLKRVNDDVKITNKETKSDTSTERLTSAKSTKDVSNIKETTDVDSYIKDTLLKHLDEDDNEVDEKDEVKTPSALEKMEKLGDEEKKEILDISLAHSLEHSKESQINDKASKAKEDKQIKESCLQNENIAQQAKEHELSQNHEKSNINKSEEDQNGIEILDDKLSSLPSKDPDTEDSERIEKKKGKLDLNVDDDANQEEEKITPKENKSVSLSARSTSAGSHKKLDVKDGNKEENVDNEVKKSTESIVLDESSNNEKKTVNDEELEIKRSDLDEIDDGKNKGLDKTKENSSVITAAALIPLGIVASEINKATENDAKEKASASVRNSAKSEENKNKTAERKNLAGEHTMKTKTDTKDAQDSEMVVQSLAAQKLDSPKDTKAHEEKITTEPKESKISSDSEKLKSSGDKKDDKEDTRTTEESKGETVHDIKDNMSLQLKADEINSDGLGKSGLNQNDKKNDEMPLLEPESVQKSDKPKDTKSKEEVDIEALEGKTPYEPVLTDSEELKSSDKEKSVVSKSKEETDENVKQNVSLQSQNETNNIGEKDADKENTMETENNVEEKDEEHSKTTTQPLFAQELDRLEDTKAHKSDRSKSSDGKKDTTKQYDKETVQDNKESVFVRPKEDEITSTDKENLDKEDTKKDEDELSEKDDKNSKMVIQPLLTQVLANHENTKEHEPAEFDSPKSSDHKEVITKEIVRDNEENLSLQPKEDETNNEEQKKLDKKGTNQIKDKITETDEKISKIVMQPLLAQELENPEEVKAHEKKLSTETADNKIPSKSLSAGSEKSKNEDGKKEGKEGISKEAKEESDPNVKESMQPGELSQSTPIMQMSQINSTDLPKSPLDESKKSALTEVNTDNKHQTQNLSEIGSEVKLNEDLKEFVVKPIEDIHEQKMPHKTKQNEIHSDLGEIEEQKDGVLAAAPLLTDKSNKKVAEDIKDNRKNEEQIPLRSTNTEENLEESNKSEEIEHARVDIKPTAPSLHLLDENISKSAPDDRDALTLPIKNDSLTKLQDMELEKEEQIPKKYEAVSPTLHPVTNGAIPKVLGTVLDQQLAIATPKAEAKPKHDESASPEYIYIPLKDPAETSSISSEDHFSENQTNLSSDIPSTSFASISHLSDETPSTSFANLPHSEVDIHSSSADSKSNTESQNEVLVHKDAILGTQDLADTALDDSILSHKYDLVESSHSPRNYKDKKGTLPKALGTVLDQHLAITTPNAEDKKEKESEVAPEYIYIPLKDPSVDSSISSLQHSGEMHDSLPLPLIETEAKKETVAHSTAENKDKVDHTPETDKHILEQDDLRDPSFSPRVKKQHEGAIPKALGAVLDQQLAITAPLGKIKEEKKDEPKYIYIPLKDPNQTTLEEDDTNDKSKDQEKGAAHPNTTSKPVIKESLLKEQTDTPLMSEVKTTNDSKLPPPVIDHQQNQLPSIHINSKTPSPDSRSSNETPSLGLHLQFTPSPTNHADRHSIHISTSPEMEDLRKSVSPVSEDGENATTNREDRSIQSESPPIVIQSAQISESAMPLGVQLNQAPGQVFIIIQVLRS</sequence>
<feature type="region of interest" description="Disordered" evidence="1">
    <location>
        <begin position="1433"/>
        <end position="1609"/>
    </location>
</feature>
<feature type="region of interest" description="Disordered" evidence="1">
    <location>
        <begin position="3225"/>
        <end position="3269"/>
    </location>
</feature>
<feature type="compositionally biased region" description="Basic and acidic residues" evidence="1">
    <location>
        <begin position="1496"/>
        <end position="1522"/>
    </location>
</feature>
<feature type="region of interest" description="Disordered" evidence="1">
    <location>
        <begin position="1208"/>
        <end position="1352"/>
    </location>
</feature>
<feature type="region of interest" description="Disordered" evidence="1">
    <location>
        <begin position="2311"/>
        <end position="2333"/>
    </location>
</feature>
<dbReference type="SMART" id="SM00015">
    <property type="entry name" value="IQ"/>
    <property type="match status" value="1"/>
</dbReference>
<feature type="region of interest" description="Disordered" evidence="1">
    <location>
        <begin position="3767"/>
        <end position="3802"/>
    </location>
</feature>
<feature type="region of interest" description="Disordered" evidence="1">
    <location>
        <begin position="2354"/>
        <end position="2381"/>
    </location>
</feature>
<feature type="region of interest" description="Disordered" evidence="1">
    <location>
        <begin position="287"/>
        <end position="315"/>
    </location>
</feature>
<keyword evidence="3" id="KW-1185">Reference proteome</keyword>
<feature type="compositionally biased region" description="Polar residues" evidence="1">
    <location>
        <begin position="2506"/>
        <end position="2517"/>
    </location>
</feature>
<feature type="compositionally biased region" description="Polar residues" evidence="1">
    <location>
        <begin position="1148"/>
        <end position="1159"/>
    </location>
</feature>
<feature type="region of interest" description="Disordered" evidence="1">
    <location>
        <begin position="2393"/>
        <end position="2587"/>
    </location>
</feature>
<feature type="compositionally biased region" description="Basic and acidic residues" evidence="1">
    <location>
        <begin position="2968"/>
        <end position="2999"/>
    </location>
</feature>
<proteinExistence type="predicted"/>
<feature type="region of interest" description="Disordered" evidence="1">
    <location>
        <begin position="2233"/>
        <end position="2262"/>
    </location>
</feature>
<comment type="caution">
    <text evidence="2">The sequence shown here is derived from an EMBL/GenBank/DDBJ whole genome shotgun (WGS) entry which is preliminary data.</text>
</comment>
<protein>
    <recommendedName>
        <fullName evidence="4">RIIa domain-containing protein</fullName>
    </recommendedName>
</protein>
<feature type="compositionally biased region" description="Basic and acidic residues" evidence="1">
    <location>
        <begin position="2430"/>
        <end position="2449"/>
    </location>
</feature>
<feature type="region of interest" description="Disordered" evidence="1">
    <location>
        <begin position="2180"/>
        <end position="2210"/>
    </location>
</feature>
<feature type="compositionally biased region" description="Polar residues" evidence="1">
    <location>
        <begin position="404"/>
        <end position="414"/>
    </location>
</feature>
<dbReference type="EMBL" id="VTPC01003351">
    <property type="protein sequence ID" value="KAF2898687.1"/>
    <property type="molecule type" value="Genomic_DNA"/>
</dbReference>
<feature type="compositionally biased region" description="Basic and acidic residues" evidence="1">
    <location>
        <begin position="3225"/>
        <end position="3244"/>
    </location>
</feature>
<dbReference type="Proteomes" id="UP000801492">
    <property type="component" value="Unassembled WGS sequence"/>
</dbReference>
<feature type="compositionally biased region" description="Basic and acidic residues" evidence="1">
    <location>
        <begin position="1839"/>
        <end position="1849"/>
    </location>
</feature>
<feature type="compositionally biased region" description="Basic and acidic residues" evidence="1">
    <location>
        <begin position="201"/>
        <end position="214"/>
    </location>
</feature>
<feature type="region of interest" description="Disordered" evidence="1">
    <location>
        <begin position="1760"/>
        <end position="1818"/>
    </location>
</feature>
<feature type="region of interest" description="Disordered" evidence="1">
    <location>
        <begin position="91"/>
        <end position="266"/>
    </location>
</feature>
<dbReference type="SUPFAM" id="SSF47391">
    <property type="entry name" value="Dimerization-anchoring domain of cAMP-dependent PK regulatory subunit"/>
    <property type="match status" value="1"/>
</dbReference>
<feature type="compositionally biased region" description="Basic and acidic residues" evidence="1">
    <location>
        <begin position="360"/>
        <end position="381"/>
    </location>
</feature>
<dbReference type="OrthoDB" id="26525at2759"/>
<feature type="compositionally biased region" description="Basic and acidic residues" evidence="1">
    <location>
        <begin position="656"/>
        <end position="671"/>
    </location>
</feature>
<feature type="compositionally biased region" description="Basic and acidic residues" evidence="1">
    <location>
        <begin position="1875"/>
        <end position="1950"/>
    </location>
</feature>
<feature type="compositionally biased region" description="Basic and acidic residues" evidence="1">
    <location>
        <begin position="820"/>
        <end position="844"/>
    </location>
</feature>
<feature type="compositionally biased region" description="Basic and acidic residues" evidence="1">
    <location>
        <begin position="2840"/>
        <end position="2849"/>
    </location>
</feature>
<feature type="compositionally biased region" description="Polar residues" evidence="1">
    <location>
        <begin position="2123"/>
        <end position="2141"/>
    </location>
</feature>
<feature type="compositionally biased region" description="Basic and acidic residues" evidence="1">
    <location>
        <begin position="1280"/>
        <end position="1306"/>
    </location>
</feature>
<feature type="region of interest" description="Disordered" evidence="1">
    <location>
        <begin position="2275"/>
        <end position="2295"/>
    </location>
</feature>
<feature type="compositionally biased region" description="Basic and acidic residues" evidence="1">
    <location>
        <begin position="2027"/>
        <end position="2077"/>
    </location>
</feature>
<feature type="compositionally biased region" description="Basic and acidic residues" evidence="1">
    <location>
        <begin position="1628"/>
        <end position="1640"/>
    </location>
</feature>
<feature type="region of interest" description="Disordered" evidence="1">
    <location>
        <begin position="638"/>
        <end position="844"/>
    </location>
</feature>
<feature type="compositionally biased region" description="Basic and acidic residues" evidence="1">
    <location>
        <begin position="2801"/>
        <end position="2824"/>
    </location>
</feature>
<feature type="compositionally biased region" description="Basic and acidic residues" evidence="1">
    <location>
        <begin position="1320"/>
        <end position="1352"/>
    </location>
</feature>
<feature type="compositionally biased region" description="Basic and acidic residues" evidence="1">
    <location>
        <begin position="560"/>
        <end position="581"/>
    </location>
</feature>
<feature type="compositionally biased region" description="Basic and acidic residues" evidence="1">
    <location>
        <begin position="3140"/>
        <end position="3158"/>
    </location>
</feature>
<feature type="region of interest" description="Disordered" evidence="1">
    <location>
        <begin position="2609"/>
        <end position="3169"/>
    </location>
</feature>
<evidence type="ECO:0000256" key="1">
    <source>
        <dbReference type="SAM" id="MobiDB-lite"/>
    </source>
</evidence>
<feature type="region of interest" description="Disordered" evidence="1">
    <location>
        <begin position="2117"/>
        <end position="2143"/>
    </location>
</feature>
<feature type="region of interest" description="Disordered" evidence="1">
    <location>
        <begin position="354"/>
        <end position="458"/>
    </location>
</feature>
<dbReference type="Gene3D" id="1.20.890.10">
    <property type="entry name" value="cAMP-dependent protein kinase regulatory subunit, dimerization-anchoring domain"/>
    <property type="match status" value="1"/>
</dbReference>
<feature type="compositionally biased region" description="Basic and acidic residues" evidence="1">
    <location>
        <begin position="2311"/>
        <end position="2320"/>
    </location>
</feature>
<feature type="compositionally biased region" description="Polar residues" evidence="1">
    <location>
        <begin position="1646"/>
        <end position="1656"/>
    </location>
</feature>
<feature type="compositionally biased region" description="Basic and acidic residues" evidence="1">
    <location>
        <begin position="3683"/>
        <end position="3693"/>
    </location>
</feature>
<dbReference type="CDD" id="cd12100">
    <property type="entry name" value="DD_CABYR_SP17"/>
    <property type="match status" value="1"/>
</dbReference>
<feature type="region of interest" description="Disordered" evidence="1">
    <location>
        <begin position="1624"/>
        <end position="1742"/>
    </location>
</feature>
<feature type="compositionally biased region" description="Basic and acidic residues" evidence="1">
    <location>
        <begin position="2766"/>
        <end position="2781"/>
    </location>
</feature>
<feature type="compositionally biased region" description="Basic and acidic residues" evidence="1">
    <location>
        <begin position="2394"/>
        <end position="2417"/>
    </location>
</feature>
<feature type="compositionally biased region" description="Polar residues" evidence="1">
    <location>
        <begin position="1"/>
        <end position="10"/>
    </location>
</feature>
<feature type="region of interest" description="Disordered" evidence="1">
    <location>
        <begin position="894"/>
        <end position="932"/>
    </location>
</feature>
<feature type="region of interest" description="Disordered" evidence="1">
    <location>
        <begin position="3354"/>
        <end position="3447"/>
    </location>
</feature>
<evidence type="ECO:0008006" key="4">
    <source>
        <dbReference type="Google" id="ProtNLM"/>
    </source>
</evidence>
<organism evidence="2 3">
    <name type="scientific">Ignelater luminosus</name>
    <name type="common">Cucubano</name>
    <name type="synonym">Pyrophorus luminosus</name>
    <dbReference type="NCBI Taxonomy" id="2038154"/>
    <lineage>
        <taxon>Eukaryota</taxon>
        <taxon>Metazoa</taxon>
        <taxon>Ecdysozoa</taxon>
        <taxon>Arthropoda</taxon>
        <taxon>Hexapoda</taxon>
        <taxon>Insecta</taxon>
        <taxon>Pterygota</taxon>
        <taxon>Neoptera</taxon>
        <taxon>Endopterygota</taxon>
        <taxon>Coleoptera</taxon>
        <taxon>Polyphaga</taxon>
        <taxon>Elateriformia</taxon>
        <taxon>Elateroidea</taxon>
        <taxon>Elateridae</taxon>
        <taxon>Agrypninae</taxon>
        <taxon>Pyrophorini</taxon>
        <taxon>Ignelater</taxon>
    </lineage>
</organism>
<feature type="compositionally biased region" description="Basic and acidic residues" evidence="1">
    <location>
        <begin position="2233"/>
        <end position="2260"/>
    </location>
</feature>
<feature type="region of interest" description="Disordered" evidence="1">
    <location>
        <begin position="542"/>
        <end position="608"/>
    </location>
</feature>
<feature type="compositionally biased region" description="Basic and acidic residues" evidence="1">
    <location>
        <begin position="2671"/>
        <end position="2728"/>
    </location>
</feature>
<feature type="region of interest" description="Disordered" evidence="1">
    <location>
        <begin position="1082"/>
        <end position="1122"/>
    </location>
</feature>
<feature type="compositionally biased region" description="Basic and acidic residues" evidence="1">
    <location>
        <begin position="161"/>
        <end position="174"/>
    </location>
</feature>
<dbReference type="PROSITE" id="PS50096">
    <property type="entry name" value="IQ"/>
    <property type="match status" value="1"/>
</dbReference>
<feature type="compositionally biased region" description="Basic and acidic residues" evidence="1">
    <location>
        <begin position="2625"/>
        <end position="2656"/>
    </location>
</feature>
<feature type="region of interest" description="Disordered" evidence="1">
    <location>
        <begin position="1"/>
        <end position="20"/>
    </location>
</feature>
<feature type="region of interest" description="Disordered" evidence="1">
    <location>
        <begin position="1147"/>
        <end position="1189"/>
    </location>
</feature>
<feature type="region of interest" description="Disordered" evidence="1">
    <location>
        <begin position="3561"/>
        <end position="3610"/>
    </location>
</feature>
<feature type="compositionally biased region" description="Basic and acidic residues" evidence="1">
    <location>
        <begin position="2551"/>
        <end position="2585"/>
    </location>
</feature>
<feature type="compositionally biased region" description="Basic and acidic residues" evidence="1">
    <location>
        <begin position="388"/>
        <end position="402"/>
    </location>
</feature>
<feature type="compositionally biased region" description="Basic and acidic residues" evidence="1">
    <location>
        <begin position="3257"/>
        <end position="3269"/>
    </location>
</feature>
<feature type="compositionally biased region" description="Basic and acidic residues" evidence="1">
    <location>
        <begin position="3562"/>
        <end position="3598"/>
    </location>
</feature>
<feature type="compositionally biased region" description="Polar residues" evidence="1">
    <location>
        <begin position="3118"/>
        <end position="3136"/>
    </location>
</feature>
<feature type="region of interest" description="Disordered" evidence="1">
    <location>
        <begin position="951"/>
        <end position="984"/>
    </location>
</feature>
<feature type="compositionally biased region" description="Basic and acidic residues" evidence="1">
    <location>
        <begin position="3083"/>
        <end position="3110"/>
    </location>
</feature>
<feature type="compositionally biased region" description="Basic and acidic residues" evidence="1">
    <location>
        <begin position="3357"/>
        <end position="3366"/>
    </location>
</feature>
<feature type="compositionally biased region" description="Basic residues" evidence="1">
    <location>
        <begin position="118"/>
        <end position="128"/>
    </location>
</feature>
<feature type="compositionally biased region" description="Basic and acidic residues" evidence="1">
    <location>
        <begin position="775"/>
        <end position="813"/>
    </location>
</feature>
<feature type="region of interest" description="Disordered" evidence="1">
    <location>
        <begin position="3629"/>
        <end position="3745"/>
    </location>
</feature>
<feature type="compositionally biased region" description="Basic and acidic residues" evidence="1">
    <location>
        <begin position="287"/>
        <end position="303"/>
    </location>
</feature>
<reference evidence="2" key="1">
    <citation type="submission" date="2019-08" db="EMBL/GenBank/DDBJ databases">
        <title>The genome of the North American firefly Photinus pyralis.</title>
        <authorList>
            <consortium name="Photinus pyralis genome working group"/>
            <person name="Fallon T.R."/>
            <person name="Sander Lower S.E."/>
            <person name="Weng J.-K."/>
        </authorList>
    </citation>
    <scope>NUCLEOTIDE SEQUENCE</scope>
    <source>
        <strain evidence="2">TRF0915ILg1</strain>
        <tissue evidence="2">Whole body</tissue>
    </source>
</reference>
<feature type="compositionally biased region" description="Basic and acidic residues" evidence="1">
    <location>
        <begin position="2520"/>
        <end position="2541"/>
    </location>
</feature>
<feature type="compositionally biased region" description="Basic and acidic residues" evidence="1">
    <location>
        <begin position="2180"/>
        <end position="2205"/>
    </location>
</feature>
<feature type="compositionally biased region" description="Polar residues" evidence="1">
    <location>
        <begin position="762"/>
        <end position="773"/>
    </location>
</feature>
<feature type="compositionally biased region" description="Basic and acidic residues" evidence="1">
    <location>
        <begin position="686"/>
        <end position="733"/>
    </location>
</feature>
<feature type="compositionally biased region" description="Basic and acidic residues" evidence="1">
    <location>
        <begin position="3055"/>
        <end position="3065"/>
    </location>
</feature>
<accession>A0A8K0D9A2</accession>
<feature type="compositionally biased region" description="Polar residues" evidence="1">
    <location>
        <begin position="3393"/>
        <end position="3423"/>
    </location>
</feature>
<feature type="compositionally biased region" description="Basic and acidic residues" evidence="1">
    <location>
        <begin position="129"/>
        <end position="146"/>
    </location>
</feature>
<feature type="compositionally biased region" description="Basic and acidic residues" evidence="1">
    <location>
        <begin position="2495"/>
        <end position="2505"/>
    </location>
</feature>
<feature type="compositionally biased region" description="Polar residues" evidence="1">
    <location>
        <begin position="3716"/>
        <end position="3742"/>
    </location>
</feature>
<feature type="compositionally biased region" description="Basic and acidic residues" evidence="1">
    <location>
        <begin position="236"/>
        <end position="247"/>
    </location>
</feature>
<feature type="compositionally biased region" description="Basic and acidic residues" evidence="1">
    <location>
        <begin position="1691"/>
        <end position="1705"/>
    </location>
</feature>
<feature type="compositionally biased region" description="Polar residues" evidence="1">
    <location>
        <begin position="1466"/>
        <end position="1489"/>
    </location>
</feature>
<feature type="region of interest" description="Disordered" evidence="1">
    <location>
        <begin position="2027"/>
        <end position="2102"/>
    </location>
</feature>
<evidence type="ECO:0000313" key="2">
    <source>
        <dbReference type="EMBL" id="KAF2898687.1"/>
    </source>
</evidence>
<feature type="region of interest" description="Disordered" evidence="1">
    <location>
        <begin position="1837"/>
        <end position="1961"/>
    </location>
</feature>
<feature type="compositionally biased region" description="Low complexity" evidence="1">
    <location>
        <begin position="190"/>
        <end position="200"/>
    </location>
</feature>
<feature type="compositionally biased region" description="Basic and acidic residues" evidence="1">
    <location>
        <begin position="1539"/>
        <end position="1558"/>
    </location>
</feature>
<feature type="compositionally biased region" description="Basic and acidic residues" evidence="1">
    <location>
        <begin position="1208"/>
        <end position="1273"/>
    </location>
</feature>
<feature type="compositionally biased region" description="Polar residues" evidence="1">
    <location>
        <begin position="2825"/>
        <end position="2839"/>
    </location>
</feature>
<gene>
    <name evidence="2" type="ORF">ILUMI_07488</name>
</gene>
<feature type="compositionally biased region" description="Basic and acidic residues" evidence="1">
    <location>
        <begin position="1103"/>
        <end position="1120"/>
    </location>
</feature>